<dbReference type="SUPFAM" id="SSF47473">
    <property type="entry name" value="EF-hand"/>
    <property type="match status" value="1"/>
</dbReference>
<dbReference type="PANTHER" id="PTHR12085:SF3">
    <property type="entry name" value="SERINE_THREONINE-PROTEIN PHOSPHATASE 2A REGULATORY SUBUNIT B'' SUBUNIT GAMMA"/>
    <property type="match status" value="1"/>
</dbReference>
<proteinExistence type="predicted"/>
<dbReference type="GO" id="GO:0001782">
    <property type="term" value="P:B cell homeostasis"/>
    <property type="evidence" value="ECO:0007669"/>
    <property type="project" value="TreeGrafter"/>
</dbReference>
<name>A0A7J5Y677_DISMA</name>
<evidence type="ECO:0000256" key="6">
    <source>
        <dbReference type="ARBA" id="ARBA00022737"/>
    </source>
</evidence>
<dbReference type="GO" id="GO:0005634">
    <property type="term" value="C:nucleus"/>
    <property type="evidence" value="ECO:0007669"/>
    <property type="project" value="UniProtKB-SubCell"/>
</dbReference>
<keyword evidence="4" id="KW-0963">Cytoplasm</keyword>
<dbReference type="PANTHER" id="PTHR12085">
    <property type="entry name" value="SERINE/THREONINE-PROTEIN PHOSPHATASE 2A REGULATORY SUBUNIT B'' SUBUNIT GAMMA"/>
    <property type="match status" value="1"/>
</dbReference>
<dbReference type="Proteomes" id="UP000518266">
    <property type="component" value="Unassembled WGS sequence"/>
</dbReference>
<dbReference type="GO" id="GO:0035303">
    <property type="term" value="P:regulation of dephosphorylation"/>
    <property type="evidence" value="ECO:0007669"/>
    <property type="project" value="InterPro"/>
</dbReference>
<dbReference type="PROSITE" id="PS00018">
    <property type="entry name" value="EF_HAND_1"/>
    <property type="match status" value="1"/>
</dbReference>
<dbReference type="GO" id="GO:0005737">
    <property type="term" value="C:cytoplasm"/>
    <property type="evidence" value="ECO:0007669"/>
    <property type="project" value="UniProtKB-SubCell"/>
</dbReference>
<evidence type="ECO:0000256" key="2">
    <source>
        <dbReference type="ARBA" id="ARBA00004496"/>
    </source>
</evidence>
<comment type="subcellular location">
    <subcellularLocation>
        <location evidence="2">Cytoplasm</location>
    </subcellularLocation>
    <subcellularLocation>
        <location evidence="1">Nucleus</location>
    </subcellularLocation>
</comment>
<dbReference type="InterPro" id="IPR011992">
    <property type="entry name" value="EF-hand-dom_pair"/>
</dbReference>
<sequence length="698" mass="79117">MVMLILWVPNLYKIPFSLSHLESDPLACRDKPVHHQLVASLPFEEEPPGGPVWQAGLVVPHHVPAHKPTVVPRMQSGIQQEGDLEGHSMCFLPSTSTSRIPSSLSWCSEADMASSCLVFPAALNRASQVSWFGDADGLPPPLRAAEGLDKEAGGSCVQSREISSHYFIDIEHLGIVSAAHTQHERSEEEKKAEETELFTKYYTEWKEGGDKDKSYKTIPRFYYRLPAEDEVLLQKLREESRAVFLQRKSRELLDNEELQNLWFLLDKHQVPPVSGEEAMISYEAYLQVGEQAGPKCSKFFTARVYAKLLHSDPYGRISIMQFFNYVMRKVWLHQTRIGLSLYDVAGQGHLRESDLENYILELIPTLPQLDGLEKSFYSFYVCTAVRKFFFFLDPLRTGKIKIQDILACSFLDDLLELRDEELSKESQESNWFSAPSALRVYGQYLNLDKDHNGMLSKEELSRYGTATLTSVFLDRVFQECLTYDGEMDYKTYLDFVLALENRKEPAALQYIFKLLDMENRGYLNVFSLNFFFRAIQEQMKLHGQEQVTFQDVKDEIYDMVKPKDPYKITLQDLVNSCQGDTVTSILIDLNGFWTYENREGGGDSVGVCGAERSFRFQLEANVYKGGIGSFRLLHGGRVGVVLLATALVRKATLRSSSTSSSSSVLYSSMVSPLAKKMVLRGTFTLLCLPAESPISTLS</sequence>
<gene>
    <name evidence="9" type="ORF">F7725_007704</name>
</gene>
<dbReference type="GO" id="GO:0046872">
    <property type="term" value="F:metal ion binding"/>
    <property type="evidence" value="ECO:0007669"/>
    <property type="project" value="UniProtKB-KW"/>
</dbReference>
<comment type="caution">
    <text evidence="9">The sequence shown here is derived from an EMBL/GenBank/DDBJ whole genome shotgun (WGS) entry which is preliminary data.</text>
</comment>
<organism evidence="9 10">
    <name type="scientific">Dissostichus mawsoni</name>
    <name type="common">Antarctic cod</name>
    <dbReference type="NCBI Taxonomy" id="36200"/>
    <lineage>
        <taxon>Eukaryota</taxon>
        <taxon>Metazoa</taxon>
        <taxon>Chordata</taxon>
        <taxon>Craniata</taxon>
        <taxon>Vertebrata</taxon>
        <taxon>Euteleostomi</taxon>
        <taxon>Actinopterygii</taxon>
        <taxon>Neopterygii</taxon>
        <taxon>Teleostei</taxon>
        <taxon>Neoteleostei</taxon>
        <taxon>Acanthomorphata</taxon>
        <taxon>Eupercaria</taxon>
        <taxon>Perciformes</taxon>
        <taxon>Notothenioidei</taxon>
        <taxon>Nototheniidae</taxon>
        <taxon>Dissostichus</taxon>
    </lineage>
</organism>
<dbReference type="GO" id="GO:0005813">
    <property type="term" value="C:centrosome"/>
    <property type="evidence" value="ECO:0007669"/>
    <property type="project" value="TreeGrafter"/>
</dbReference>
<dbReference type="GO" id="GO:0045579">
    <property type="term" value="P:positive regulation of B cell differentiation"/>
    <property type="evidence" value="ECO:0007669"/>
    <property type="project" value="TreeGrafter"/>
</dbReference>
<evidence type="ECO:0000313" key="9">
    <source>
        <dbReference type="EMBL" id="KAF3844541.1"/>
    </source>
</evidence>
<keyword evidence="6" id="KW-0677">Repeat</keyword>
<evidence type="ECO:0000256" key="7">
    <source>
        <dbReference type="ARBA" id="ARBA00022837"/>
    </source>
</evidence>
<accession>A0A7J5Y677</accession>
<keyword evidence="5" id="KW-0479">Metal-binding</keyword>
<keyword evidence="7" id="KW-0106">Calcium</keyword>
<dbReference type="EMBL" id="JAAKFY010000015">
    <property type="protein sequence ID" value="KAF3844541.1"/>
    <property type="molecule type" value="Genomic_DNA"/>
</dbReference>
<feature type="non-terminal residue" evidence="9">
    <location>
        <position position="698"/>
    </location>
</feature>
<dbReference type="FunFam" id="1.10.238.10:FF:000091">
    <property type="entry name" value="Serine/threonine-protein phosphatase 2A regulatory subunit B'' subunit gamma"/>
    <property type="match status" value="1"/>
</dbReference>
<dbReference type="OrthoDB" id="10265007at2759"/>
<dbReference type="FunFam" id="1.10.238.220:FF:000002">
    <property type="entry name" value="Serine/threonine-protein phosphatase 2A regulatory subunit B'' subunit gamma"/>
    <property type="match status" value="1"/>
</dbReference>
<evidence type="ECO:0000313" key="10">
    <source>
        <dbReference type="Proteomes" id="UP000518266"/>
    </source>
</evidence>
<evidence type="ECO:0000256" key="4">
    <source>
        <dbReference type="ARBA" id="ARBA00022490"/>
    </source>
</evidence>
<dbReference type="Gene3D" id="1.10.238.10">
    <property type="entry name" value="EF-hand"/>
    <property type="match status" value="1"/>
</dbReference>
<dbReference type="AlphaFoldDB" id="A0A7J5Y677"/>
<dbReference type="GO" id="GO:0000226">
    <property type="term" value="P:microtubule cytoskeleton organization"/>
    <property type="evidence" value="ECO:0007669"/>
    <property type="project" value="TreeGrafter"/>
</dbReference>
<evidence type="ECO:0000256" key="1">
    <source>
        <dbReference type="ARBA" id="ARBA00004123"/>
    </source>
</evidence>
<dbReference type="GO" id="GO:0005819">
    <property type="term" value="C:spindle"/>
    <property type="evidence" value="ECO:0007669"/>
    <property type="project" value="TreeGrafter"/>
</dbReference>
<evidence type="ECO:0000256" key="5">
    <source>
        <dbReference type="ARBA" id="ARBA00022723"/>
    </source>
</evidence>
<protein>
    <recommendedName>
        <fullName evidence="3">Serine/threonine-protein phosphatase 2A regulatory subunit B'' subunit gamma</fullName>
    </recommendedName>
</protein>
<reference evidence="9 10" key="1">
    <citation type="submission" date="2020-03" db="EMBL/GenBank/DDBJ databases">
        <title>Dissostichus mawsoni Genome sequencing and assembly.</title>
        <authorList>
            <person name="Park H."/>
        </authorList>
    </citation>
    <scope>NUCLEOTIDE SEQUENCE [LARGE SCALE GENOMIC DNA]</scope>
    <source>
        <strain evidence="9">DM0001</strain>
        <tissue evidence="9">Muscle</tissue>
    </source>
</reference>
<dbReference type="CDD" id="cd21505">
    <property type="entry name" value="PPP2R3C"/>
    <property type="match status" value="1"/>
</dbReference>
<dbReference type="InterPro" id="IPR039865">
    <property type="entry name" value="PPP2R3C"/>
</dbReference>
<evidence type="ECO:0000256" key="8">
    <source>
        <dbReference type="ARBA" id="ARBA00023242"/>
    </source>
</evidence>
<dbReference type="GO" id="GO:0030865">
    <property type="term" value="P:cortical cytoskeleton organization"/>
    <property type="evidence" value="ECO:0007669"/>
    <property type="project" value="TreeGrafter"/>
</dbReference>
<dbReference type="GO" id="GO:0043029">
    <property type="term" value="P:T cell homeostasis"/>
    <property type="evidence" value="ECO:0007669"/>
    <property type="project" value="TreeGrafter"/>
</dbReference>
<evidence type="ECO:0000256" key="3">
    <source>
        <dbReference type="ARBA" id="ARBA00022320"/>
    </source>
</evidence>
<keyword evidence="8" id="KW-0539">Nucleus</keyword>
<dbReference type="Gene3D" id="1.10.238.220">
    <property type="match status" value="1"/>
</dbReference>
<dbReference type="InterPro" id="IPR018247">
    <property type="entry name" value="EF_Hand_1_Ca_BS"/>
</dbReference>
<keyword evidence="10" id="KW-1185">Reference proteome</keyword>